<protein>
    <recommendedName>
        <fullName evidence="1">2EXR domain-containing protein</fullName>
    </recommendedName>
</protein>
<keyword evidence="3" id="KW-1185">Reference proteome</keyword>
<evidence type="ECO:0000313" key="3">
    <source>
        <dbReference type="Proteomes" id="UP001446871"/>
    </source>
</evidence>
<dbReference type="InterPro" id="IPR045518">
    <property type="entry name" value="2EXR"/>
</dbReference>
<organism evidence="2 3">
    <name type="scientific">Apiospora saccharicola</name>
    <dbReference type="NCBI Taxonomy" id="335842"/>
    <lineage>
        <taxon>Eukaryota</taxon>
        <taxon>Fungi</taxon>
        <taxon>Dikarya</taxon>
        <taxon>Ascomycota</taxon>
        <taxon>Pezizomycotina</taxon>
        <taxon>Sordariomycetes</taxon>
        <taxon>Xylariomycetidae</taxon>
        <taxon>Amphisphaeriales</taxon>
        <taxon>Apiosporaceae</taxon>
        <taxon>Apiospora</taxon>
    </lineage>
</organism>
<proteinExistence type="predicted"/>
<sequence length="296" mass="34144">MVHSSNEFCCLYEAGASEYNLARRGSLSNMPAPEFPQFSKLPPEIRNAIWRDAALEAYKNRLLVLGESHNRIFAPWKSSEKGIHVSPQMQQSAIFLASRESRRAARDIYNVPLHVYAISGTSNSYSTHQSFGKKQALTYKGEVYISLVHDVFVELDEAEVFEIEPDMIFDNFQDWDSYPFTGRLGTDQTASIKRLIVIHWLDFEGGYLSDESDVESEPDMDFLLDEYNIKHNRYYTWIEETFAGASSHYDLYLNTEWFDATTLIEILHGSARMLLQSYLDEPYFGILEPDLEDHDL</sequence>
<gene>
    <name evidence="2" type="ORF">PG996_008208</name>
</gene>
<dbReference type="Pfam" id="PF20150">
    <property type="entry name" value="2EXR"/>
    <property type="match status" value="1"/>
</dbReference>
<evidence type="ECO:0000259" key="1">
    <source>
        <dbReference type="Pfam" id="PF20150"/>
    </source>
</evidence>
<dbReference type="Proteomes" id="UP001446871">
    <property type="component" value="Unassembled WGS sequence"/>
</dbReference>
<accession>A0ABR1UX95</accession>
<reference evidence="2 3" key="1">
    <citation type="submission" date="2023-01" db="EMBL/GenBank/DDBJ databases">
        <title>Analysis of 21 Apiospora genomes using comparative genomics revels a genus with tremendous synthesis potential of carbohydrate active enzymes and secondary metabolites.</title>
        <authorList>
            <person name="Sorensen T."/>
        </authorList>
    </citation>
    <scope>NUCLEOTIDE SEQUENCE [LARGE SCALE GENOMIC DNA]</scope>
    <source>
        <strain evidence="2 3">CBS 83171</strain>
    </source>
</reference>
<dbReference type="EMBL" id="JAQQWM010000005">
    <property type="protein sequence ID" value="KAK8063556.1"/>
    <property type="molecule type" value="Genomic_DNA"/>
</dbReference>
<comment type="caution">
    <text evidence="2">The sequence shown here is derived from an EMBL/GenBank/DDBJ whole genome shotgun (WGS) entry which is preliminary data.</text>
</comment>
<name>A0ABR1UX95_9PEZI</name>
<evidence type="ECO:0000313" key="2">
    <source>
        <dbReference type="EMBL" id="KAK8063556.1"/>
    </source>
</evidence>
<feature type="domain" description="2EXR" evidence="1">
    <location>
        <begin position="35"/>
        <end position="116"/>
    </location>
</feature>